<feature type="signal peptide" evidence="1">
    <location>
        <begin position="1"/>
        <end position="17"/>
    </location>
</feature>
<sequence>LICFFLACNFCVFLCVLKPFLQVEVGQEEIELKSSCLKAILFFSIFFSCGFQFACQR</sequence>
<evidence type="ECO:0000313" key="2">
    <source>
        <dbReference type="EMBL" id="JAC71573.1"/>
    </source>
</evidence>
<keyword evidence="1" id="KW-0732">Signal</keyword>
<feature type="chain" id="PRO_5001605617" evidence="1">
    <location>
        <begin position="18"/>
        <end position="57"/>
    </location>
</feature>
<name>A0A061RHX9_9CHLO</name>
<dbReference type="AlphaFoldDB" id="A0A061RHX9"/>
<accession>A0A061RHX9</accession>
<organism evidence="2">
    <name type="scientific">Tetraselmis sp. GSL018</name>
    <dbReference type="NCBI Taxonomy" id="582737"/>
    <lineage>
        <taxon>Eukaryota</taxon>
        <taxon>Viridiplantae</taxon>
        <taxon>Chlorophyta</taxon>
        <taxon>core chlorophytes</taxon>
        <taxon>Chlorodendrophyceae</taxon>
        <taxon>Chlorodendrales</taxon>
        <taxon>Chlorodendraceae</taxon>
        <taxon>Tetraselmis</taxon>
    </lineage>
</organism>
<evidence type="ECO:0000256" key="1">
    <source>
        <dbReference type="SAM" id="SignalP"/>
    </source>
</evidence>
<protein>
    <submittedName>
        <fullName evidence="2">Uncharacterized protein</fullName>
    </submittedName>
</protein>
<feature type="non-terminal residue" evidence="2">
    <location>
        <position position="1"/>
    </location>
</feature>
<dbReference type="EMBL" id="GBEZ01014506">
    <property type="protein sequence ID" value="JAC71573.1"/>
    <property type="molecule type" value="Transcribed_RNA"/>
</dbReference>
<reference evidence="2" key="1">
    <citation type="submission" date="2014-05" db="EMBL/GenBank/DDBJ databases">
        <title>The transcriptome of the halophilic microalga Tetraselmis sp. GSL018 isolated from the Great Salt Lake, Utah.</title>
        <authorList>
            <person name="Jinkerson R.E."/>
            <person name="D'Adamo S."/>
            <person name="Posewitz M.C."/>
        </authorList>
    </citation>
    <scope>NUCLEOTIDE SEQUENCE</scope>
    <source>
        <strain evidence="2">GSL018</strain>
    </source>
</reference>
<gene>
    <name evidence="2" type="ORF">TSPGSL018_1577</name>
</gene>
<proteinExistence type="predicted"/>